<keyword evidence="2 4" id="KW-0479">Metal-binding</keyword>
<dbReference type="Gene3D" id="1.10.760.10">
    <property type="entry name" value="Cytochrome c-like domain"/>
    <property type="match status" value="1"/>
</dbReference>
<evidence type="ECO:0000256" key="4">
    <source>
        <dbReference type="PROSITE-ProRule" id="PRU00433"/>
    </source>
</evidence>
<sequence>MLNAVANTVSLVDVSDPTSLEVTATIRLEDPTDQEVKLGRIAFNTAAASTTGTYSCASCHPDGPHRPVALGPEHPGSSPGGNQIMPRSTMPIRGLRDTEPFHWDGIPGDPYGGNNSANIRRKVKPNSRPGDPESAARHLIDGGLANTMMMVGDPTVNDEGKAGELSASQRDAMAKFILSVTYPPAQRRAYTNVVSTRARNGFELFHVKGDNDPGKRKPNICGNCHRMPFLVSTNTPGTGMDAPTWRGAYDRWLILPQGRLNIIDFDFYRRIAEKGAPERRVWQMSWGSRRRFDPVWDMVLENSTGFSGSFARQVTLNRTSIQDDLTSDLLDALEQSAGEGAIMLQGDGAFIDDTKATPVTLAYDHRGKEAAYVETGGDRRSFTRKTLVSLASKGRFVATFTAGLGTRVDLNHPQPALWTPGPIHPQRGRQKFPVLHGTSTMTISGRHIRNNARVIVDGRRVPGSIKIKRDVVTIALAELPKTGMHLLQVQNPGGLFSNDFIFFVEAAKTETTANPVGTWRLAVKSKSRPDRDHMYSIQITREGDKLVGVHTRSKSKPVKATSVTRSGSELSFTVPRSSSVIMVYKGTIAGDSISGTMEYRPQDGSPSRRKFSGRREKR</sequence>
<dbReference type="InterPro" id="IPR009056">
    <property type="entry name" value="Cyt_c-like_dom"/>
</dbReference>
<evidence type="ECO:0000256" key="5">
    <source>
        <dbReference type="SAM" id="MobiDB-lite"/>
    </source>
</evidence>
<keyword evidence="3 4" id="KW-0408">Iron</keyword>
<evidence type="ECO:0000259" key="6">
    <source>
        <dbReference type="PROSITE" id="PS51007"/>
    </source>
</evidence>
<feature type="domain" description="Cytochrome c" evidence="6">
    <location>
        <begin position="34"/>
        <end position="181"/>
    </location>
</feature>
<dbReference type="SUPFAM" id="SSF46626">
    <property type="entry name" value="Cytochrome c"/>
    <property type="match status" value="1"/>
</dbReference>
<dbReference type="InterPro" id="IPR036909">
    <property type="entry name" value="Cyt_c-like_dom_sf"/>
</dbReference>
<feature type="compositionally biased region" description="Basic residues" evidence="5">
    <location>
        <begin position="607"/>
        <end position="618"/>
    </location>
</feature>
<proteinExistence type="predicted"/>
<name>E7C6C6_9BACT</name>
<reference evidence="7" key="1">
    <citation type="submission" date="2010-01" db="EMBL/GenBank/DDBJ databases">
        <title>Genome fragments of uncultured bacteria from the North Pacific subtropical Gyre.</title>
        <authorList>
            <person name="Pham V.D."/>
            <person name="Delong E.F."/>
        </authorList>
    </citation>
    <scope>NUCLEOTIDE SEQUENCE</scope>
</reference>
<evidence type="ECO:0000313" key="7">
    <source>
        <dbReference type="EMBL" id="ADI23000.1"/>
    </source>
</evidence>
<dbReference type="GO" id="GO:0009055">
    <property type="term" value="F:electron transfer activity"/>
    <property type="evidence" value="ECO:0007669"/>
    <property type="project" value="InterPro"/>
</dbReference>
<organism evidence="7">
    <name type="scientific">uncultured Planctomycetales bacterium HF0500_40D21</name>
    <dbReference type="NCBI Taxonomy" id="710747"/>
    <lineage>
        <taxon>Bacteria</taxon>
        <taxon>Pseudomonadati</taxon>
        <taxon>Planctomycetota</taxon>
        <taxon>Planctomycetia</taxon>
        <taxon>Planctomycetales</taxon>
        <taxon>environmental samples</taxon>
    </lineage>
</organism>
<dbReference type="PROSITE" id="PS51007">
    <property type="entry name" value="CYTC"/>
    <property type="match status" value="1"/>
</dbReference>
<dbReference type="EMBL" id="GU568003">
    <property type="protein sequence ID" value="ADI23000.1"/>
    <property type="molecule type" value="Genomic_DNA"/>
</dbReference>
<evidence type="ECO:0000256" key="1">
    <source>
        <dbReference type="ARBA" id="ARBA00022617"/>
    </source>
</evidence>
<feature type="region of interest" description="Disordered" evidence="5">
    <location>
        <begin position="65"/>
        <end position="137"/>
    </location>
</feature>
<dbReference type="AlphaFoldDB" id="E7C6C6"/>
<evidence type="ECO:0000256" key="2">
    <source>
        <dbReference type="ARBA" id="ARBA00022723"/>
    </source>
</evidence>
<evidence type="ECO:0000256" key="3">
    <source>
        <dbReference type="ARBA" id="ARBA00023004"/>
    </source>
</evidence>
<dbReference type="GO" id="GO:0046872">
    <property type="term" value="F:metal ion binding"/>
    <property type="evidence" value="ECO:0007669"/>
    <property type="project" value="UniProtKB-KW"/>
</dbReference>
<dbReference type="GO" id="GO:0020037">
    <property type="term" value="F:heme binding"/>
    <property type="evidence" value="ECO:0007669"/>
    <property type="project" value="InterPro"/>
</dbReference>
<feature type="region of interest" description="Disordered" evidence="5">
    <location>
        <begin position="594"/>
        <end position="618"/>
    </location>
</feature>
<accession>E7C6C6</accession>
<protein>
    <recommendedName>
        <fullName evidence="6">Cytochrome c domain-containing protein</fullName>
    </recommendedName>
</protein>
<keyword evidence="1 4" id="KW-0349">Heme</keyword>